<dbReference type="RefSeq" id="WP_158499614.1">
    <property type="nucleotide sequence ID" value="NZ_CP014265.1"/>
</dbReference>
<keyword evidence="2" id="KW-1185">Reference proteome</keyword>
<dbReference type="EMBL" id="CP014265">
    <property type="protein sequence ID" value="AMK16289.1"/>
    <property type="molecule type" value="Genomic_DNA"/>
</dbReference>
<dbReference type="SUPFAM" id="SSF57783">
    <property type="entry name" value="Zinc beta-ribbon"/>
    <property type="match status" value="1"/>
</dbReference>
<proteinExistence type="predicted"/>
<name>A0A126R2T1_METOL</name>
<dbReference type="KEGG" id="mol:YLM1_1734"/>
<protein>
    <submittedName>
        <fullName evidence="1">Uncharacterized protein</fullName>
    </submittedName>
</protein>
<reference evidence="1 2" key="1">
    <citation type="journal article" date="2016" name="Genome Announc.">
        <title>Draft Genome Sequence of the Rumen Methanogen Methanobrevibacter olleyae YLM1.</title>
        <authorList>
            <person name="Kelly W.J."/>
            <person name="Li D."/>
            <person name="Lambie S.C."/>
            <person name="Cox F."/>
            <person name="Attwood G.T."/>
            <person name="Altermann E."/>
            <person name="Leahy S.C."/>
        </authorList>
    </citation>
    <scope>NUCLEOTIDE SEQUENCE [LARGE SCALE GENOMIC DNA]</scope>
    <source>
        <strain evidence="1 2">YLM1</strain>
    </source>
</reference>
<reference evidence="2" key="2">
    <citation type="submission" date="2016-02" db="EMBL/GenBank/DDBJ databases">
        <title>The draft genome sequence of the rumen methanogen Methanobrevibacter olleyae YLM1.</title>
        <authorList>
            <consortium name="New Zealand Agricultural Greenhouse Gas Research Centre/Pastoral Greenhouse Gas Research Consortium"/>
            <person name="Kelly W.J."/>
            <person name="Li D."/>
            <person name="Lambie S.C."/>
            <person name="Attwood G.T."/>
            <person name="Altermann E."/>
            <person name="Leahy S.C."/>
        </authorList>
    </citation>
    <scope>NUCLEOTIDE SEQUENCE [LARGE SCALE GENOMIC DNA]</scope>
    <source>
        <strain evidence="2">YLM1</strain>
    </source>
</reference>
<dbReference type="AlphaFoldDB" id="A0A126R2T1"/>
<dbReference type="GeneID" id="43508639"/>
<organism evidence="1 2">
    <name type="scientific">Methanobrevibacter olleyae</name>
    <dbReference type="NCBI Taxonomy" id="294671"/>
    <lineage>
        <taxon>Archaea</taxon>
        <taxon>Methanobacteriati</taxon>
        <taxon>Methanobacteriota</taxon>
        <taxon>Methanomada group</taxon>
        <taxon>Methanobacteria</taxon>
        <taxon>Methanobacteriales</taxon>
        <taxon>Methanobacteriaceae</taxon>
        <taxon>Methanobrevibacter</taxon>
    </lineage>
</organism>
<dbReference type="PATRIC" id="fig|294671.3.peg.1803"/>
<evidence type="ECO:0000313" key="2">
    <source>
        <dbReference type="Proteomes" id="UP000066376"/>
    </source>
</evidence>
<accession>A0A126R2T1</accession>
<dbReference type="Proteomes" id="UP000066376">
    <property type="component" value="Chromosome"/>
</dbReference>
<dbReference type="STRING" id="294671.YLM1_1734"/>
<evidence type="ECO:0000313" key="1">
    <source>
        <dbReference type="EMBL" id="AMK16289.1"/>
    </source>
</evidence>
<sequence>MIFLCPLCGSADFETDEDNIITYCYCCEENADGYRPQLGEDDEGVIY</sequence>
<gene>
    <name evidence="1" type="ORF">YLM1_1734</name>
</gene>